<reference evidence="1" key="1">
    <citation type="journal article" date="2015" name="Nature">
        <title>Complex archaea that bridge the gap between prokaryotes and eukaryotes.</title>
        <authorList>
            <person name="Spang A."/>
            <person name="Saw J.H."/>
            <person name="Jorgensen S.L."/>
            <person name="Zaremba-Niedzwiedzka K."/>
            <person name="Martijn J."/>
            <person name="Lind A.E."/>
            <person name="van Eijk R."/>
            <person name="Schleper C."/>
            <person name="Guy L."/>
            <person name="Ettema T.J."/>
        </authorList>
    </citation>
    <scope>NUCLEOTIDE SEQUENCE</scope>
</reference>
<dbReference type="AlphaFoldDB" id="A0A0F9BCA2"/>
<evidence type="ECO:0000313" key="1">
    <source>
        <dbReference type="EMBL" id="KKL11497.1"/>
    </source>
</evidence>
<sequence length="52" mass="5881">CWVWITLGQAGTIEDVAIVRRLCEQRNIGVRDHQIIDQARKLAYGRLETASG</sequence>
<protein>
    <submittedName>
        <fullName evidence="1">Uncharacterized protein</fullName>
    </submittedName>
</protein>
<comment type="caution">
    <text evidence="1">The sequence shown here is derived from an EMBL/GenBank/DDBJ whole genome shotgun (WGS) entry which is preliminary data.</text>
</comment>
<name>A0A0F9BCA2_9ZZZZ</name>
<accession>A0A0F9BCA2</accession>
<gene>
    <name evidence="1" type="ORF">LCGC14_2545250</name>
</gene>
<dbReference type="EMBL" id="LAZR01041630">
    <property type="protein sequence ID" value="KKL11497.1"/>
    <property type="molecule type" value="Genomic_DNA"/>
</dbReference>
<feature type="non-terminal residue" evidence="1">
    <location>
        <position position="1"/>
    </location>
</feature>
<proteinExistence type="predicted"/>
<organism evidence="1">
    <name type="scientific">marine sediment metagenome</name>
    <dbReference type="NCBI Taxonomy" id="412755"/>
    <lineage>
        <taxon>unclassified sequences</taxon>
        <taxon>metagenomes</taxon>
        <taxon>ecological metagenomes</taxon>
    </lineage>
</organism>